<dbReference type="InterPro" id="IPR039422">
    <property type="entry name" value="MarR/SlyA-like"/>
</dbReference>
<dbReference type="PANTHER" id="PTHR33164:SF57">
    <property type="entry name" value="MARR-FAMILY TRANSCRIPTIONAL REGULATOR"/>
    <property type="match status" value="1"/>
</dbReference>
<dbReference type="Gene3D" id="1.10.10.10">
    <property type="entry name" value="Winged helix-like DNA-binding domain superfamily/Winged helix DNA-binding domain"/>
    <property type="match status" value="1"/>
</dbReference>
<dbReference type="SMART" id="SM00347">
    <property type="entry name" value="HTH_MARR"/>
    <property type="match status" value="1"/>
</dbReference>
<sequence length="152" mass="16743">MSVNIRALHDALLSVIGVMSRPDVDERMVREAGIALDGALFPLLVMVERFGPIGIVELANRGGRDYTTVSRQVSRLESQGLVERRSHDNDARVRAVAVTPKGQAMTDALDAARERMARAMFADWSKSDVDTLVSLLQRFAGGLERHARGEQE</sequence>
<dbReference type="InterPro" id="IPR036390">
    <property type="entry name" value="WH_DNA-bd_sf"/>
</dbReference>
<dbReference type="Proteomes" id="UP001500657">
    <property type="component" value="Unassembled WGS sequence"/>
</dbReference>
<name>A0ABN0UA89_9GAMM</name>
<dbReference type="EMBL" id="BAAAFO010000001">
    <property type="protein sequence ID" value="GAA0243823.1"/>
    <property type="molecule type" value="Genomic_DNA"/>
</dbReference>
<dbReference type="SUPFAM" id="SSF46785">
    <property type="entry name" value="Winged helix' DNA-binding domain"/>
    <property type="match status" value="1"/>
</dbReference>
<dbReference type="PANTHER" id="PTHR33164">
    <property type="entry name" value="TRANSCRIPTIONAL REGULATOR, MARR FAMILY"/>
    <property type="match status" value="1"/>
</dbReference>
<dbReference type="PROSITE" id="PS50995">
    <property type="entry name" value="HTH_MARR_2"/>
    <property type="match status" value="1"/>
</dbReference>
<proteinExistence type="predicted"/>
<protein>
    <submittedName>
        <fullName evidence="2">MarR family winged helix-turn-helix transcriptional regulator</fullName>
    </submittedName>
</protein>
<organism evidence="2 3">
    <name type="scientific">Rhodanobacter caeni</name>
    <dbReference type="NCBI Taxonomy" id="657654"/>
    <lineage>
        <taxon>Bacteria</taxon>
        <taxon>Pseudomonadati</taxon>
        <taxon>Pseudomonadota</taxon>
        <taxon>Gammaproteobacteria</taxon>
        <taxon>Lysobacterales</taxon>
        <taxon>Rhodanobacteraceae</taxon>
        <taxon>Rhodanobacter</taxon>
    </lineage>
</organism>
<reference evidence="2 3" key="1">
    <citation type="journal article" date="2019" name="Int. J. Syst. Evol. Microbiol.">
        <title>The Global Catalogue of Microorganisms (GCM) 10K type strain sequencing project: providing services to taxonomists for standard genome sequencing and annotation.</title>
        <authorList>
            <consortium name="The Broad Institute Genomics Platform"/>
            <consortium name="The Broad Institute Genome Sequencing Center for Infectious Disease"/>
            <person name="Wu L."/>
            <person name="Ma J."/>
        </authorList>
    </citation>
    <scope>NUCLEOTIDE SEQUENCE [LARGE SCALE GENOMIC DNA]</scope>
    <source>
        <strain evidence="2 3">JCM 16242</strain>
    </source>
</reference>
<evidence type="ECO:0000259" key="1">
    <source>
        <dbReference type="PROSITE" id="PS50995"/>
    </source>
</evidence>
<accession>A0ABN0UA89</accession>
<feature type="domain" description="HTH marR-type" evidence="1">
    <location>
        <begin position="9"/>
        <end position="141"/>
    </location>
</feature>
<dbReference type="PRINTS" id="PR00598">
    <property type="entry name" value="HTHMARR"/>
</dbReference>
<gene>
    <name evidence="2" type="ORF">GCM10009126_06890</name>
</gene>
<dbReference type="Pfam" id="PF01047">
    <property type="entry name" value="MarR"/>
    <property type="match status" value="1"/>
</dbReference>
<evidence type="ECO:0000313" key="3">
    <source>
        <dbReference type="Proteomes" id="UP001500657"/>
    </source>
</evidence>
<keyword evidence="3" id="KW-1185">Reference proteome</keyword>
<dbReference type="InterPro" id="IPR036388">
    <property type="entry name" value="WH-like_DNA-bd_sf"/>
</dbReference>
<evidence type="ECO:0000313" key="2">
    <source>
        <dbReference type="EMBL" id="GAA0243823.1"/>
    </source>
</evidence>
<dbReference type="InterPro" id="IPR000835">
    <property type="entry name" value="HTH_MarR-typ"/>
</dbReference>
<dbReference type="RefSeq" id="WP_343880182.1">
    <property type="nucleotide sequence ID" value="NZ_BAAAFO010000001.1"/>
</dbReference>
<comment type="caution">
    <text evidence="2">The sequence shown here is derived from an EMBL/GenBank/DDBJ whole genome shotgun (WGS) entry which is preliminary data.</text>
</comment>